<keyword evidence="3" id="KW-1185">Reference proteome</keyword>
<gene>
    <name evidence="2" type="ORF">CCM_08298</name>
</gene>
<name>G3JTA8_CORMM</name>
<dbReference type="InterPro" id="IPR023296">
    <property type="entry name" value="Glyco_hydro_beta-prop_sf"/>
</dbReference>
<feature type="domain" description="EGF-like" evidence="1">
    <location>
        <begin position="63"/>
        <end position="74"/>
    </location>
</feature>
<dbReference type="GeneID" id="18170306"/>
<dbReference type="KEGG" id="cmt:CCM_08298"/>
<dbReference type="RefSeq" id="XP_006673500.1">
    <property type="nucleotide sequence ID" value="XM_006673437.1"/>
</dbReference>
<dbReference type="OrthoDB" id="6130531at2759"/>
<reference evidence="2 3" key="1">
    <citation type="journal article" date="2011" name="Genome Biol.">
        <title>Genome sequence of the insect pathogenic fungus Cordyceps militaris, a valued traditional Chinese medicine.</title>
        <authorList>
            <person name="Zheng P."/>
            <person name="Xia Y."/>
            <person name="Xiao G."/>
            <person name="Xiong C."/>
            <person name="Hu X."/>
            <person name="Zhang S."/>
            <person name="Zheng H."/>
            <person name="Huang Y."/>
            <person name="Zhou Y."/>
            <person name="Wang S."/>
            <person name="Zhao G.P."/>
            <person name="Liu X."/>
            <person name="St Leger R.J."/>
            <person name="Wang C."/>
        </authorList>
    </citation>
    <scope>NUCLEOTIDE SEQUENCE [LARGE SCALE GENOMIC DNA]</scope>
    <source>
        <strain evidence="2 3">CM01</strain>
    </source>
</reference>
<dbReference type="Proteomes" id="UP000001610">
    <property type="component" value="Unassembled WGS sequence"/>
</dbReference>
<dbReference type="InterPro" id="IPR000742">
    <property type="entry name" value="EGF"/>
</dbReference>
<dbReference type="CDD" id="cd08994">
    <property type="entry name" value="GH43_62_32_68_117_130-like"/>
    <property type="match status" value="1"/>
</dbReference>
<accession>G3JTA8</accession>
<dbReference type="AlphaFoldDB" id="G3JTA8"/>
<organism evidence="2 3">
    <name type="scientific">Cordyceps militaris (strain CM01)</name>
    <name type="common">Caterpillar fungus</name>
    <dbReference type="NCBI Taxonomy" id="983644"/>
    <lineage>
        <taxon>Eukaryota</taxon>
        <taxon>Fungi</taxon>
        <taxon>Dikarya</taxon>
        <taxon>Ascomycota</taxon>
        <taxon>Pezizomycotina</taxon>
        <taxon>Sordariomycetes</taxon>
        <taxon>Hypocreomycetidae</taxon>
        <taxon>Hypocreales</taxon>
        <taxon>Cordycipitaceae</taxon>
        <taxon>Cordyceps</taxon>
    </lineage>
</organism>
<dbReference type="HOGENOM" id="CLU_058271_0_0_1"/>
<proteinExistence type="predicted"/>
<dbReference type="eggNOG" id="ENOG502S3KT">
    <property type="taxonomic scope" value="Eukaryota"/>
</dbReference>
<evidence type="ECO:0000313" key="2">
    <source>
        <dbReference type="EMBL" id="EGX88255.1"/>
    </source>
</evidence>
<dbReference type="InParanoid" id="G3JTA8"/>
<dbReference type="SUPFAM" id="SSF75005">
    <property type="entry name" value="Arabinanase/levansucrase/invertase"/>
    <property type="match status" value="1"/>
</dbReference>
<sequence length="417" mass="44483">MLTTIADSLIQAYATAPTMKRLLATIRLALPRLLTPPSLAAASCATDTDCSLNGLCDTRAGTCLCDAGWTAADCGVLDLRPARPGSGYNRTAAGTSSWGARIVPDPADRTLHHLFAAEFAHGCGLDDWAPYSRVVRAESRAGPAGPYAFADEVAGTFAHNPTVVYSPADEAYLLYYIGCATEVAPQCTGQKFTCGPGNANNGESGIALKTSKDLRTWTDVRQVFQGKDSGDWDADVTNPSAFPLHEAGNSTSAILLAYRGCPYDCRGREQINIAVAAGGHRGPYTRVQPDPLFPQANEDPFVWRDKRGHWHMLTHSLAADGGFGDGPSVGRHAYAREYAGPWTLAERSLAFDTTVRYEDGSATQFFRRERPQLLFAADGSMAPLLLTTGVQPRGSAMSYTVIAPVGDAGVKAQEGET</sequence>
<protein>
    <recommendedName>
        <fullName evidence="1">EGF-like domain-containing protein</fullName>
    </recommendedName>
</protein>
<dbReference type="Gene3D" id="2.115.10.20">
    <property type="entry name" value="Glycosyl hydrolase domain, family 43"/>
    <property type="match status" value="1"/>
</dbReference>
<evidence type="ECO:0000259" key="1">
    <source>
        <dbReference type="PROSITE" id="PS01186"/>
    </source>
</evidence>
<dbReference type="OMA" id="NPAPWPL"/>
<dbReference type="PROSITE" id="PS01186">
    <property type="entry name" value="EGF_2"/>
    <property type="match status" value="1"/>
</dbReference>
<dbReference type="VEuPathDB" id="FungiDB:CCM_08298"/>
<evidence type="ECO:0000313" key="3">
    <source>
        <dbReference type="Proteomes" id="UP000001610"/>
    </source>
</evidence>
<dbReference type="EMBL" id="JH126405">
    <property type="protein sequence ID" value="EGX88255.1"/>
    <property type="molecule type" value="Genomic_DNA"/>
</dbReference>